<dbReference type="InterPro" id="IPR005637">
    <property type="entry name" value="TAP_C_dom"/>
</dbReference>
<keyword evidence="6" id="KW-0509">mRNA transport</keyword>
<dbReference type="GO" id="GO:0003723">
    <property type="term" value="F:RNA binding"/>
    <property type="evidence" value="ECO:0007669"/>
    <property type="project" value="TreeGrafter"/>
</dbReference>
<dbReference type="EMBL" id="AJWK01011668">
    <property type="status" value="NOT_ANNOTATED_CDS"/>
    <property type="molecule type" value="Genomic_DNA"/>
</dbReference>
<dbReference type="InterPro" id="IPR018222">
    <property type="entry name" value="Nuclear_transport_factor_2_euk"/>
</dbReference>
<dbReference type="EMBL" id="AJWK01011670">
    <property type="status" value="NOT_ANNOTATED_CDS"/>
    <property type="molecule type" value="Genomic_DNA"/>
</dbReference>
<dbReference type="InterPro" id="IPR002075">
    <property type="entry name" value="NTF2_dom"/>
</dbReference>
<name>A0A1B0CGX4_LUTLO</name>
<evidence type="ECO:0000259" key="8">
    <source>
        <dbReference type="PROSITE" id="PS50177"/>
    </source>
</evidence>
<dbReference type="GO" id="GO:0005634">
    <property type="term" value="C:nucleus"/>
    <property type="evidence" value="ECO:0007669"/>
    <property type="project" value="UniProtKB-SubCell"/>
</dbReference>
<evidence type="ECO:0000313" key="12">
    <source>
        <dbReference type="Proteomes" id="UP000092461"/>
    </source>
</evidence>
<dbReference type="CDD" id="cd14342">
    <property type="entry name" value="UBA_TAP-C"/>
    <property type="match status" value="1"/>
</dbReference>
<dbReference type="InterPro" id="IPR032675">
    <property type="entry name" value="LRR_dom_sf"/>
</dbReference>
<dbReference type="PANTHER" id="PTHR10662">
    <property type="entry name" value="NUCLEAR RNA EXPORT FACTOR"/>
    <property type="match status" value="1"/>
</dbReference>
<dbReference type="Gene3D" id="3.80.10.10">
    <property type="entry name" value="Ribonuclease Inhibitor"/>
    <property type="match status" value="1"/>
</dbReference>
<dbReference type="Pfam" id="PF22602">
    <property type="entry name" value="NXF_NTF2"/>
    <property type="match status" value="1"/>
</dbReference>
<keyword evidence="5" id="KW-0677">Repeat</keyword>
<dbReference type="PROSITE" id="PS51450">
    <property type="entry name" value="LRR"/>
    <property type="match status" value="1"/>
</dbReference>
<proteinExistence type="inferred from homology"/>
<dbReference type="AlphaFoldDB" id="A0A1B0CGX4"/>
<accession>A0A1B0CGX4</accession>
<keyword evidence="7" id="KW-0539">Nucleus</keyword>
<keyword evidence="12" id="KW-1185">Reference proteome</keyword>
<reference evidence="11" key="3">
    <citation type="submission" date="2020-05" db="UniProtKB">
        <authorList>
            <consortium name="EnsemblMetazoa"/>
        </authorList>
    </citation>
    <scope>IDENTIFICATION</scope>
    <source>
        <strain evidence="11">Jacobina</strain>
    </source>
</reference>
<dbReference type="InterPro" id="IPR009060">
    <property type="entry name" value="UBA-like_sf"/>
</dbReference>
<dbReference type="PANTHER" id="PTHR10662:SF22">
    <property type="entry name" value="NUCLEAR RNA EXPORT FACTOR 1"/>
    <property type="match status" value="1"/>
</dbReference>
<dbReference type="SUPFAM" id="SSF52058">
    <property type="entry name" value="L domain-like"/>
    <property type="match status" value="1"/>
</dbReference>
<dbReference type="InterPro" id="IPR032710">
    <property type="entry name" value="NTF2-like_dom_sf"/>
</dbReference>
<dbReference type="VEuPathDB" id="VectorBase:LLOJ003687"/>
<evidence type="ECO:0000256" key="6">
    <source>
        <dbReference type="ARBA" id="ARBA00022816"/>
    </source>
</evidence>
<evidence type="ECO:0000259" key="9">
    <source>
        <dbReference type="PROSITE" id="PS51281"/>
    </source>
</evidence>
<evidence type="ECO:0000256" key="7">
    <source>
        <dbReference type="ARBA" id="ARBA00023242"/>
    </source>
</evidence>
<evidence type="ECO:0000313" key="10">
    <source>
        <dbReference type="EMBL" id="MBC1174495.1"/>
    </source>
</evidence>
<dbReference type="VEuPathDB" id="VectorBase:LLONM1_008624"/>
<sequence>MIVQIFVVLGQKIYSPDNLKAFKLDPNDVLFNYWHKVTIDVKRSDQKKLDVVDCLAEYVTGAFVPVYFRQFGHEYIFYVRDCVKALNDLMRNELRLENASTGRGDIMIYLNVAKIELSHPDPDRTVAEVLKSRRQELTQKVTYNLSAFDQDKRFQNMVFKLGFPGNFEKICRLIKDSGIPPANTIEMRLYRNNLQDLTPLQLLKDFYFEHLDITNNTLDLQQTSLVFWMSAPIVEDPSFQKIYSPDNLKAFKLDPNDVLFNYWHKVIIDVKRSDQKKLDVVDCLAEYVTGAFVPVYFRQFGHEYIFYVRDCVKALNDLMRNELRLENASTGRGDIMIYLNVAKIELSHPDPDRTVAEVLKSRRQELTQKVTYNLSAFDQDKRFQNMVFKLGFPGNFEKICRLIKDSGIPPANTIEMRLYRNNLQDLTPLQLLKDFYFEHLDITNNTNLCCNYKLRIVKELLSNVERCNNTVIFIPTKGHGIPESHKAQATVPQSYAATPLIERRPDTIIQPSYAEPVAPSGQLCIQLADPTFHFPTSGVHCTAGVKLNFMQFNNNLWHFVMIIHNGCYSRRDILNGLYAIQVKSNCFPYHYINGDRADTFYLLDSFNLMHEIYNNGMELALPDANVSLKVEFRLNVIATKRLDAIKCETAIEKALQERIDDAKMVLDLSNFAEAMEKHDFIFEMRNPQAITTLFACRMGRFAPRVNTILLNDNEISVIRDVLLLLSAQTLDLSNNKIENLENIFIINSANITNLRLMGNPLCKKYSSSLQYISAVRGVFSGLKTLDGVDVANDDVTNGYRNWICSPDCFSFVSQFIDKYFRAYDSLHRGNLKDLYSRRSILTVGTDFTKIKMMTMQKQKWQHYTTLSRNMLNVANYRQKNHLVYVGWSGIYDALCKLPPTEHDRQSFCVEVPIYSDEMAVITIYGMFREQIQSLLDKELILGFSRTFILRPIEADCGLFGNGIRYFIVNEKISVFNPTIIQHQNAFKVPAEVPERPKEITEEEKKEFTLMFSDCTNLKPGWSRRCLTKVNWDFKLALEVFVSLFEENKIPAKGFIATLPKDTPAVLPDQSRYM</sequence>
<dbReference type="SUPFAM" id="SSF46934">
    <property type="entry name" value="UBA-like"/>
    <property type="match status" value="1"/>
</dbReference>
<keyword evidence="4" id="KW-0433">Leucine-rich repeat</keyword>
<dbReference type="SUPFAM" id="SSF54427">
    <property type="entry name" value="NTF2-like"/>
    <property type="match status" value="1"/>
</dbReference>
<feature type="domain" description="TAP-C" evidence="9">
    <location>
        <begin position="1002"/>
        <end position="1057"/>
    </location>
</feature>
<dbReference type="EMBL" id="GITU01005792">
    <property type="protein sequence ID" value="MBC1174495.1"/>
    <property type="molecule type" value="Transcribed_RNA"/>
</dbReference>
<dbReference type="Proteomes" id="UP000092461">
    <property type="component" value="Unassembled WGS sequence"/>
</dbReference>
<dbReference type="Pfam" id="PF03943">
    <property type="entry name" value="TAP_C"/>
    <property type="match status" value="1"/>
</dbReference>
<evidence type="ECO:0000313" key="11">
    <source>
        <dbReference type="EnsemblMetazoa" id="LLOJ003687-PA"/>
    </source>
</evidence>
<dbReference type="Gene3D" id="1.10.8.10">
    <property type="entry name" value="DNA helicase RuvA subunit, C-terminal domain"/>
    <property type="match status" value="1"/>
</dbReference>
<dbReference type="PROSITE" id="PS50177">
    <property type="entry name" value="NTF2_DOMAIN"/>
    <property type="match status" value="1"/>
</dbReference>
<dbReference type="InterPro" id="IPR012677">
    <property type="entry name" value="Nucleotide-bd_a/b_plait_sf"/>
</dbReference>
<evidence type="ECO:0000256" key="1">
    <source>
        <dbReference type="ARBA" id="ARBA00004123"/>
    </source>
</evidence>
<dbReference type="InterPro" id="IPR030217">
    <property type="entry name" value="NXF_fam"/>
</dbReference>
<dbReference type="Pfam" id="PF24048">
    <property type="entry name" value="LRR_NXF1-5"/>
    <property type="match status" value="1"/>
</dbReference>
<dbReference type="Gene3D" id="3.30.70.330">
    <property type="match status" value="2"/>
</dbReference>
<dbReference type="PROSITE" id="PS51281">
    <property type="entry name" value="TAP_C"/>
    <property type="match status" value="1"/>
</dbReference>
<keyword evidence="3" id="KW-0813">Transport</keyword>
<dbReference type="GO" id="GO:0016973">
    <property type="term" value="P:poly(A)+ mRNA export from nucleus"/>
    <property type="evidence" value="ECO:0007669"/>
    <property type="project" value="TreeGrafter"/>
</dbReference>
<evidence type="ECO:0000256" key="3">
    <source>
        <dbReference type="ARBA" id="ARBA00022448"/>
    </source>
</evidence>
<evidence type="ECO:0000256" key="2">
    <source>
        <dbReference type="ARBA" id="ARBA00009285"/>
    </source>
</evidence>
<dbReference type="InterPro" id="IPR057125">
    <property type="entry name" value="NXF1/2/3/5-like_LRR"/>
</dbReference>
<dbReference type="EnsemblMetazoa" id="LLOJ003687-RA">
    <property type="protein sequence ID" value="LLOJ003687-PA"/>
    <property type="gene ID" value="LLOJ003687"/>
</dbReference>
<dbReference type="InterPro" id="IPR001611">
    <property type="entry name" value="Leu-rich_rpt"/>
</dbReference>
<organism evidence="11 12">
    <name type="scientific">Lutzomyia longipalpis</name>
    <name type="common">Sand fly</name>
    <dbReference type="NCBI Taxonomy" id="7200"/>
    <lineage>
        <taxon>Eukaryota</taxon>
        <taxon>Metazoa</taxon>
        <taxon>Ecdysozoa</taxon>
        <taxon>Arthropoda</taxon>
        <taxon>Hexapoda</taxon>
        <taxon>Insecta</taxon>
        <taxon>Pterygota</taxon>
        <taxon>Neoptera</taxon>
        <taxon>Endopterygota</taxon>
        <taxon>Diptera</taxon>
        <taxon>Nematocera</taxon>
        <taxon>Psychodoidea</taxon>
        <taxon>Psychodidae</taxon>
        <taxon>Lutzomyia</taxon>
        <taxon>Lutzomyia</taxon>
    </lineage>
</organism>
<feature type="domain" description="NTF2" evidence="8">
    <location>
        <begin position="811"/>
        <end position="974"/>
    </location>
</feature>
<comment type="subcellular location">
    <subcellularLocation>
        <location evidence="1">Nucleus</location>
    </subcellularLocation>
</comment>
<reference evidence="10" key="2">
    <citation type="journal article" date="2020" name="BMC">
        <title>Leishmania infection induces a limited differential gene expression in the sand fly midgut.</title>
        <authorList>
            <person name="Coutinho-Abreu I.V."/>
            <person name="Serafim T.D."/>
            <person name="Meneses C."/>
            <person name="Kamhawi S."/>
            <person name="Oliveira F."/>
            <person name="Valenzuela J.G."/>
        </authorList>
    </citation>
    <scope>NUCLEOTIDE SEQUENCE</scope>
    <source>
        <strain evidence="10">Jacobina</strain>
        <tissue evidence="10">Midgut</tissue>
    </source>
</reference>
<dbReference type="SMART" id="SM00804">
    <property type="entry name" value="TAP_C"/>
    <property type="match status" value="1"/>
</dbReference>
<dbReference type="Gene3D" id="3.10.450.50">
    <property type="match status" value="1"/>
</dbReference>
<reference evidence="12" key="1">
    <citation type="submission" date="2012-05" db="EMBL/GenBank/DDBJ databases">
        <title>Whole Genome Assembly of Lutzomyia longipalpis.</title>
        <authorList>
            <person name="Richards S."/>
            <person name="Qu C."/>
            <person name="Dillon R."/>
            <person name="Worley K."/>
            <person name="Scherer S."/>
            <person name="Batterton M."/>
            <person name="Taylor A."/>
            <person name="Hawes A."/>
            <person name="Hernandez B."/>
            <person name="Kovar C."/>
            <person name="Mandapat C."/>
            <person name="Pham C."/>
            <person name="Qu C."/>
            <person name="Jing C."/>
            <person name="Bess C."/>
            <person name="Bandaranaike D."/>
            <person name="Ngo D."/>
            <person name="Ongeri F."/>
            <person name="Arias F."/>
            <person name="Lara F."/>
            <person name="Weissenberger G."/>
            <person name="Kamau G."/>
            <person name="Han H."/>
            <person name="Shen H."/>
            <person name="Dinh H."/>
            <person name="Khalil I."/>
            <person name="Jones J."/>
            <person name="Shafer J."/>
            <person name="Jayaseelan J."/>
            <person name="Quiroz J."/>
            <person name="Blankenburg K."/>
            <person name="Nguyen L."/>
            <person name="Jackson L."/>
            <person name="Francisco L."/>
            <person name="Tang L.-Y."/>
            <person name="Pu L.-L."/>
            <person name="Perales L."/>
            <person name="Lorensuhewa L."/>
            <person name="Munidasa M."/>
            <person name="Coyle M."/>
            <person name="Taylor M."/>
            <person name="Puazo M."/>
            <person name="Firestine M."/>
            <person name="Scheel M."/>
            <person name="Javaid M."/>
            <person name="Wang M."/>
            <person name="Li M."/>
            <person name="Tabassum N."/>
            <person name="Saada N."/>
            <person name="Osuji N."/>
            <person name="Aqrawi P."/>
            <person name="Fu Q."/>
            <person name="Thornton R."/>
            <person name="Raj R."/>
            <person name="Goodspeed R."/>
            <person name="Mata R."/>
            <person name="Najjar R."/>
            <person name="Gubbala S."/>
            <person name="Lee S."/>
            <person name="Denson S."/>
            <person name="Patil S."/>
            <person name="Macmil S."/>
            <person name="Qi S."/>
            <person name="Matskevitch T."/>
            <person name="Palculict T."/>
            <person name="Mathew T."/>
            <person name="Vee V."/>
            <person name="Velamala V."/>
            <person name="Korchina V."/>
            <person name="Cai W."/>
            <person name="Liu W."/>
            <person name="Dai W."/>
            <person name="Zou X."/>
            <person name="Zhu Y."/>
            <person name="Zhang Y."/>
            <person name="Wu Y.-Q."/>
            <person name="Xin Y."/>
            <person name="Nazarath L."/>
            <person name="Kovar C."/>
            <person name="Han Y."/>
            <person name="Muzny D."/>
            <person name="Gibbs R."/>
        </authorList>
    </citation>
    <scope>NUCLEOTIDE SEQUENCE [LARGE SCALE GENOMIC DNA]</scope>
    <source>
        <strain evidence="12">Jacobina</strain>
    </source>
</reference>
<comment type="similarity">
    <text evidence="2">Belongs to the NXF family.</text>
</comment>
<dbReference type="EMBL" id="AJWK01011669">
    <property type="status" value="NOT_ANNOTATED_CDS"/>
    <property type="molecule type" value="Genomic_DNA"/>
</dbReference>
<evidence type="ECO:0000256" key="5">
    <source>
        <dbReference type="ARBA" id="ARBA00022737"/>
    </source>
</evidence>
<protein>
    <submittedName>
        <fullName evidence="10">Putative mrna export factor tap/mex67</fullName>
    </submittedName>
</protein>
<evidence type="ECO:0000256" key="4">
    <source>
        <dbReference type="ARBA" id="ARBA00022614"/>
    </source>
</evidence>